<dbReference type="PROSITE" id="PS51257">
    <property type="entry name" value="PROKAR_LIPOPROTEIN"/>
    <property type="match status" value="1"/>
</dbReference>
<protein>
    <submittedName>
        <fullName evidence="1">NosL</fullName>
    </submittedName>
</protein>
<dbReference type="RefSeq" id="WP_055660822.1">
    <property type="nucleotide sequence ID" value="NZ_CXST01000004.1"/>
</dbReference>
<gene>
    <name evidence="1" type="ORF">LAL4801_05223</name>
</gene>
<reference evidence="2" key="1">
    <citation type="submission" date="2015-07" db="EMBL/GenBank/DDBJ databases">
        <authorList>
            <person name="Rodrigo-Torres Lidia"/>
            <person name="Arahal R.David."/>
        </authorList>
    </citation>
    <scope>NUCLEOTIDE SEQUENCE [LARGE SCALE GENOMIC DNA]</scope>
    <source>
        <strain evidence="2">CECT 4801</strain>
    </source>
</reference>
<dbReference type="Pfam" id="PF05573">
    <property type="entry name" value="NosL"/>
    <property type="match status" value="1"/>
</dbReference>
<dbReference type="PANTHER" id="PTHR41247">
    <property type="entry name" value="HTH-TYPE TRANSCRIPTIONAL REPRESSOR YCNK"/>
    <property type="match status" value="1"/>
</dbReference>
<dbReference type="InterPro" id="IPR008719">
    <property type="entry name" value="N2O_reductase_NosL"/>
</dbReference>
<dbReference type="SUPFAM" id="SSF160387">
    <property type="entry name" value="NosL/MerB-like"/>
    <property type="match status" value="1"/>
</dbReference>
<dbReference type="OrthoDB" id="7354657at2"/>
<sequence>MKRALISIFMLGVLAACQEEVQIAKPDPVHLTPEAAGHYCQMTVLEHDGPKAQIHLAGNPNPLWFTQVRDAVAFLRSPEEPKDIAAVYVNDMEQAESWTQPGTDNWIDLDGAWFVIGSDVAGGMGAPEAIPFGTQAGADAFARDNKGRVVRAEDIPTDYVLGAVDVSAATSVPMSAKHGATQ</sequence>
<accession>A0A0M6YAL8</accession>
<dbReference type="Gene3D" id="3.30.70.2060">
    <property type="match status" value="1"/>
</dbReference>
<dbReference type="Proteomes" id="UP000048926">
    <property type="component" value="Unassembled WGS sequence"/>
</dbReference>
<dbReference type="EMBL" id="CXST01000004">
    <property type="protein sequence ID" value="CTQ46764.1"/>
    <property type="molecule type" value="Genomic_DNA"/>
</dbReference>
<dbReference type="Gene3D" id="3.30.70.2050">
    <property type="match status" value="1"/>
</dbReference>
<proteinExistence type="predicted"/>
<evidence type="ECO:0000313" key="1">
    <source>
        <dbReference type="EMBL" id="CTQ46764.1"/>
    </source>
</evidence>
<evidence type="ECO:0000313" key="2">
    <source>
        <dbReference type="Proteomes" id="UP000048926"/>
    </source>
</evidence>
<keyword evidence="2" id="KW-1185">Reference proteome</keyword>
<dbReference type="AlphaFoldDB" id="A0A0M6YAL8"/>
<organism evidence="1 2">
    <name type="scientific">Roseibium aggregatum</name>
    <dbReference type="NCBI Taxonomy" id="187304"/>
    <lineage>
        <taxon>Bacteria</taxon>
        <taxon>Pseudomonadati</taxon>
        <taxon>Pseudomonadota</taxon>
        <taxon>Alphaproteobacteria</taxon>
        <taxon>Hyphomicrobiales</taxon>
        <taxon>Stappiaceae</taxon>
        <taxon>Roseibium</taxon>
    </lineage>
</organism>
<name>A0A0M6YAL8_9HYPH</name>
<dbReference type="PANTHER" id="PTHR41247:SF1">
    <property type="entry name" value="HTH-TYPE TRANSCRIPTIONAL REPRESSOR YCNK"/>
    <property type="match status" value="1"/>
</dbReference>